<dbReference type="Pfam" id="PF03478">
    <property type="entry name" value="Beta-prop_KIB1-4"/>
    <property type="match status" value="1"/>
</dbReference>
<dbReference type="EMBL" id="QGKX02001521">
    <property type="protein sequence ID" value="KAF3512235.1"/>
    <property type="molecule type" value="Genomic_DNA"/>
</dbReference>
<accession>A0A8S9PAZ2</accession>
<dbReference type="AlphaFoldDB" id="A0A8S9PAZ2"/>
<organism evidence="2 3">
    <name type="scientific">Brassica cretica</name>
    <name type="common">Mustard</name>
    <dbReference type="NCBI Taxonomy" id="69181"/>
    <lineage>
        <taxon>Eukaryota</taxon>
        <taxon>Viridiplantae</taxon>
        <taxon>Streptophyta</taxon>
        <taxon>Embryophyta</taxon>
        <taxon>Tracheophyta</taxon>
        <taxon>Spermatophyta</taxon>
        <taxon>Magnoliopsida</taxon>
        <taxon>eudicotyledons</taxon>
        <taxon>Gunneridae</taxon>
        <taxon>Pentapetalae</taxon>
        <taxon>rosids</taxon>
        <taxon>malvids</taxon>
        <taxon>Brassicales</taxon>
        <taxon>Brassicaceae</taxon>
        <taxon>Brassiceae</taxon>
        <taxon>Brassica</taxon>
    </lineage>
</organism>
<dbReference type="InterPro" id="IPR005174">
    <property type="entry name" value="KIB1-4_b-propeller"/>
</dbReference>
<dbReference type="InterPro" id="IPR050942">
    <property type="entry name" value="F-box_BR-signaling"/>
</dbReference>
<feature type="domain" description="KIB1-4 beta-propeller" evidence="1">
    <location>
        <begin position="79"/>
        <end position="183"/>
    </location>
</feature>
<reference evidence="2" key="1">
    <citation type="submission" date="2019-12" db="EMBL/GenBank/DDBJ databases">
        <title>Genome sequencing and annotation of Brassica cretica.</title>
        <authorList>
            <person name="Studholme D.J."/>
            <person name="Sarris P."/>
        </authorList>
    </citation>
    <scope>NUCLEOTIDE SEQUENCE</scope>
    <source>
        <strain evidence="2">PFS-109/04</strain>
        <tissue evidence="2">Leaf</tissue>
    </source>
</reference>
<evidence type="ECO:0000313" key="2">
    <source>
        <dbReference type="EMBL" id="KAF3512235.1"/>
    </source>
</evidence>
<protein>
    <recommendedName>
        <fullName evidence="1">KIB1-4 beta-propeller domain-containing protein</fullName>
    </recommendedName>
</protein>
<name>A0A8S9PAZ2_BRACR</name>
<comment type="caution">
    <text evidence="2">The sequence shown here is derived from an EMBL/GenBank/DDBJ whole genome shotgun (WGS) entry which is preliminary data.</text>
</comment>
<gene>
    <name evidence="2" type="ORF">F2Q69_00001016</name>
</gene>
<dbReference type="PANTHER" id="PTHR44259">
    <property type="entry name" value="OS07G0183000 PROTEIN-RELATED"/>
    <property type="match status" value="1"/>
</dbReference>
<sequence length="317" mass="36203">MTQSKKEIDWSELCPEIVRCEFERLSFTNLKRGRSLVCSSWRTALRGCVPKRNQIPWLILFPNKKENNNNSCVLFVPDDRDRTYKTRDLGVDFVKSCSIASYGSWLLMGDTLWNLNILNPLTGERIDLPYPPRRPYDGIKPENLVACLWIDDRSKDYFVVCKMDLAIFYTKKGSRSWRLVSEGMSGLSLEMNHNKSLEIVLQMVCISCWVFSLIEAKDEELSPKSGSFSSTRFTQPSLLGKWSTLLGDEALILDMGITVVAEDIPAIKKNSIYFSGLDNGSTNPDHIFVFDLTTSEIEPLPQCVFSYARWFFPGLDV</sequence>
<proteinExistence type="predicted"/>
<evidence type="ECO:0000313" key="3">
    <source>
        <dbReference type="Proteomes" id="UP000712600"/>
    </source>
</evidence>
<dbReference type="Proteomes" id="UP000712600">
    <property type="component" value="Unassembled WGS sequence"/>
</dbReference>
<evidence type="ECO:0000259" key="1">
    <source>
        <dbReference type="Pfam" id="PF03478"/>
    </source>
</evidence>
<dbReference type="PANTHER" id="PTHR44259:SF14">
    <property type="entry name" value="F-BOX DOMAIN-CONTAINING PROTEIN"/>
    <property type="match status" value="1"/>
</dbReference>